<accession>A0A835HIM6</accession>
<protein>
    <submittedName>
        <fullName evidence="1">Uncharacterized protein</fullName>
    </submittedName>
</protein>
<reference evidence="1 2" key="1">
    <citation type="submission" date="2020-10" db="EMBL/GenBank/DDBJ databases">
        <title>The Coptis chinensis genome and diversification of protoberbering-type alkaloids.</title>
        <authorList>
            <person name="Wang B."/>
            <person name="Shu S."/>
            <person name="Song C."/>
            <person name="Liu Y."/>
        </authorList>
    </citation>
    <scope>NUCLEOTIDE SEQUENCE [LARGE SCALE GENOMIC DNA]</scope>
    <source>
        <strain evidence="1">HL-2020</strain>
        <tissue evidence="1">Leaf</tissue>
    </source>
</reference>
<sequence length="159" mass="17801">MLRKNSKRVSFSPDINDKTEMFHKHKNGSRVGGGKKIRVVVGILSFRLPKASRLSAMNKFLDSLSTKKLLKIALSSSTLLHLSRDPVLFVIVLVINFLMRELKGNACGEAQSPLTRKLDISGHPLFMECWLLLDIYNCTGKTVQGLAICFWPPFPLCSI</sequence>
<organism evidence="1 2">
    <name type="scientific">Coptis chinensis</name>
    <dbReference type="NCBI Taxonomy" id="261450"/>
    <lineage>
        <taxon>Eukaryota</taxon>
        <taxon>Viridiplantae</taxon>
        <taxon>Streptophyta</taxon>
        <taxon>Embryophyta</taxon>
        <taxon>Tracheophyta</taxon>
        <taxon>Spermatophyta</taxon>
        <taxon>Magnoliopsida</taxon>
        <taxon>Ranunculales</taxon>
        <taxon>Ranunculaceae</taxon>
        <taxon>Coptidoideae</taxon>
        <taxon>Coptis</taxon>
    </lineage>
</organism>
<dbReference type="EMBL" id="JADFTS010000007">
    <property type="protein sequence ID" value="KAF9598818.1"/>
    <property type="molecule type" value="Genomic_DNA"/>
</dbReference>
<dbReference type="Proteomes" id="UP000631114">
    <property type="component" value="Unassembled WGS sequence"/>
</dbReference>
<gene>
    <name evidence="1" type="ORF">IFM89_031486</name>
</gene>
<keyword evidence="2" id="KW-1185">Reference proteome</keyword>
<evidence type="ECO:0000313" key="1">
    <source>
        <dbReference type="EMBL" id="KAF9598818.1"/>
    </source>
</evidence>
<dbReference type="OrthoDB" id="727341at2759"/>
<dbReference type="AlphaFoldDB" id="A0A835HIM6"/>
<evidence type="ECO:0000313" key="2">
    <source>
        <dbReference type="Proteomes" id="UP000631114"/>
    </source>
</evidence>
<name>A0A835HIM6_9MAGN</name>
<proteinExistence type="predicted"/>
<comment type="caution">
    <text evidence="1">The sequence shown here is derived from an EMBL/GenBank/DDBJ whole genome shotgun (WGS) entry which is preliminary data.</text>
</comment>